<evidence type="ECO:0000256" key="1">
    <source>
        <dbReference type="SAM" id="Phobius"/>
    </source>
</evidence>
<protein>
    <submittedName>
        <fullName evidence="2">Uncharacterized protein</fullName>
    </submittedName>
</protein>
<feature type="transmembrane region" description="Helical" evidence="1">
    <location>
        <begin position="48"/>
        <end position="66"/>
    </location>
</feature>
<dbReference type="EMBL" id="CWQJ01000056">
    <property type="protein sequence ID" value="CSC91293.1"/>
    <property type="molecule type" value="Genomic_DNA"/>
</dbReference>
<dbReference type="AlphaFoldDB" id="A0A656A1D8"/>
<keyword evidence="1" id="KW-0472">Membrane</keyword>
<dbReference type="RefSeq" id="WP_000790702.1">
    <property type="nucleotide sequence ID" value="NZ_CWSO01000017.1"/>
</dbReference>
<proteinExistence type="predicted"/>
<accession>A0A656A1D8</accession>
<organism evidence="2 3">
    <name type="scientific">Vibrio cholerae</name>
    <dbReference type="NCBI Taxonomy" id="666"/>
    <lineage>
        <taxon>Bacteria</taxon>
        <taxon>Pseudomonadati</taxon>
        <taxon>Pseudomonadota</taxon>
        <taxon>Gammaproteobacteria</taxon>
        <taxon>Vibrionales</taxon>
        <taxon>Vibrionaceae</taxon>
        <taxon>Vibrio</taxon>
    </lineage>
</organism>
<evidence type="ECO:0000313" key="2">
    <source>
        <dbReference type="EMBL" id="CSC91293.1"/>
    </source>
</evidence>
<keyword evidence="1" id="KW-0812">Transmembrane</keyword>
<sequence length="138" mass="16213">MKNKEISDYVDSFSMFLIEYDKNLNIQGIWLFLATLGCWSVPEGGLRITAFLITLLIFFNNLFVVWETEKKHVTFKAGFSNVERKISELENSTDREFWTEVLNLKKVQHLRFIGRLKRSPIYIVSFVFHVVCLSEVLI</sequence>
<gene>
    <name evidence="2" type="ORF">ERS013201_03878</name>
</gene>
<dbReference type="Proteomes" id="UP000046067">
    <property type="component" value="Unassembled WGS sequence"/>
</dbReference>
<evidence type="ECO:0000313" key="3">
    <source>
        <dbReference type="Proteomes" id="UP000046067"/>
    </source>
</evidence>
<name>A0A656A1D8_VIBCL</name>
<reference evidence="2 3" key="1">
    <citation type="submission" date="2015-07" db="EMBL/GenBank/DDBJ databases">
        <authorList>
            <consortium name="Pathogen Informatics"/>
        </authorList>
    </citation>
    <scope>NUCLEOTIDE SEQUENCE [LARGE SCALE GENOMIC DNA]</scope>
    <source>
        <strain evidence="2 3">A325</strain>
    </source>
</reference>
<keyword evidence="1" id="KW-1133">Transmembrane helix</keyword>